<evidence type="ECO:0000313" key="2">
    <source>
        <dbReference type="EMBL" id="AGG89626.1"/>
    </source>
</evidence>
<evidence type="ECO:0000256" key="1">
    <source>
        <dbReference type="SAM" id="SignalP"/>
    </source>
</evidence>
<protein>
    <submittedName>
        <fullName evidence="2">Uncharacterized protein</fullName>
    </submittedName>
</protein>
<gene>
    <name evidence="2" type="ORF">R2APBS1_2540</name>
</gene>
<feature type="signal peptide" evidence="1">
    <location>
        <begin position="1"/>
        <end position="23"/>
    </location>
</feature>
<name>M4NPQ8_9GAMM</name>
<dbReference type="KEGG" id="rhd:R2APBS1_2540"/>
<feature type="chain" id="PRO_5004056291" evidence="1">
    <location>
        <begin position="24"/>
        <end position="56"/>
    </location>
</feature>
<dbReference type="AlphaFoldDB" id="M4NPQ8"/>
<keyword evidence="3" id="KW-1185">Reference proteome</keyword>
<organism evidence="2 3">
    <name type="scientific">Rhodanobacter denitrificans</name>
    <dbReference type="NCBI Taxonomy" id="666685"/>
    <lineage>
        <taxon>Bacteria</taxon>
        <taxon>Pseudomonadati</taxon>
        <taxon>Pseudomonadota</taxon>
        <taxon>Gammaproteobacteria</taxon>
        <taxon>Lysobacterales</taxon>
        <taxon>Rhodanobacteraceae</taxon>
        <taxon>Rhodanobacter</taxon>
    </lineage>
</organism>
<dbReference type="HOGENOM" id="CLU_3011324_0_0_6"/>
<reference evidence="2 3" key="1">
    <citation type="submission" date="2012-04" db="EMBL/GenBank/DDBJ databases">
        <title>Complete genome of Rhodanobacter sp. 2APBS1.</title>
        <authorList>
            <consortium name="US DOE Joint Genome Institute"/>
            <person name="Huntemann M."/>
            <person name="Wei C.-L."/>
            <person name="Han J."/>
            <person name="Detter J.C."/>
            <person name="Han C."/>
            <person name="Tapia R."/>
            <person name="Munk A.C.C."/>
            <person name="Chen A."/>
            <person name="Krypides N."/>
            <person name="Mavromatis K."/>
            <person name="Markowitz V."/>
            <person name="Szeto E."/>
            <person name="Ivanova N."/>
            <person name="Mikhailova N."/>
            <person name="Ovchinnikova G."/>
            <person name="Pagani I."/>
            <person name="Pati A."/>
            <person name="Goodwin L."/>
            <person name="Peters L."/>
            <person name="Pitluck S."/>
            <person name="Woyke T."/>
            <person name="Prakash O."/>
            <person name="Elkins J."/>
            <person name="Brown S."/>
            <person name="Palumbo A."/>
            <person name="Hemme C."/>
            <person name="Zhou J."/>
            <person name="Watson D."/>
            <person name="Jardine P."/>
            <person name="Kostka J."/>
            <person name="Green S."/>
        </authorList>
    </citation>
    <scope>NUCLEOTIDE SEQUENCE [LARGE SCALE GENOMIC DNA]</scope>
    <source>
        <strain evidence="2 3">2APBS1</strain>
    </source>
</reference>
<keyword evidence="1" id="KW-0732">Signal</keyword>
<evidence type="ECO:0000313" key="3">
    <source>
        <dbReference type="Proteomes" id="UP000011859"/>
    </source>
</evidence>
<dbReference type="STRING" id="666685.R2APBS1_2540"/>
<accession>M4NPQ8</accession>
<dbReference type="Proteomes" id="UP000011859">
    <property type="component" value="Chromosome"/>
</dbReference>
<dbReference type="EMBL" id="CP003470">
    <property type="protein sequence ID" value="AGG89626.1"/>
    <property type="molecule type" value="Genomic_DNA"/>
</dbReference>
<proteinExistence type="predicted"/>
<dbReference type="PROSITE" id="PS51257">
    <property type="entry name" value="PROKAR_LIPOPROTEIN"/>
    <property type="match status" value="1"/>
</dbReference>
<sequence length="56" mass="5852" precursor="true">MKTAALGSALVSLACLFSITAFAAPPTSRDAAKITPDMIQTASDIRETGTEEVKRP</sequence>